<feature type="domain" description="EF-hand" evidence="2">
    <location>
        <begin position="121"/>
        <end position="156"/>
    </location>
</feature>
<dbReference type="InterPro" id="IPR018247">
    <property type="entry name" value="EF_Hand_1_Ca_BS"/>
</dbReference>
<dbReference type="Pfam" id="PF13499">
    <property type="entry name" value="EF-hand_7"/>
    <property type="match status" value="1"/>
</dbReference>
<evidence type="ECO:0000259" key="2">
    <source>
        <dbReference type="PROSITE" id="PS50222"/>
    </source>
</evidence>
<protein>
    <recommendedName>
        <fullName evidence="2">EF-hand domain-containing protein</fullName>
    </recommendedName>
</protein>
<evidence type="ECO:0000256" key="1">
    <source>
        <dbReference type="ARBA" id="ARBA00022837"/>
    </source>
</evidence>
<dbReference type="EMBL" id="HBFW01003598">
    <property type="protein sequence ID" value="CAD8931334.1"/>
    <property type="molecule type" value="Transcribed_RNA"/>
</dbReference>
<dbReference type="GO" id="GO:0005509">
    <property type="term" value="F:calcium ion binding"/>
    <property type="evidence" value="ECO:0007669"/>
    <property type="project" value="InterPro"/>
</dbReference>
<dbReference type="PROSITE" id="PS00018">
    <property type="entry name" value="EF_HAND_1"/>
    <property type="match status" value="1"/>
</dbReference>
<dbReference type="SMART" id="SM00054">
    <property type="entry name" value="EFh"/>
    <property type="match status" value="2"/>
</dbReference>
<proteinExistence type="predicted"/>
<dbReference type="InterPro" id="IPR011992">
    <property type="entry name" value="EF-hand-dom_pair"/>
</dbReference>
<organism evidence="3">
    <name type="scientific">Cyclophora tenuis</name>
    <name type="common">Marine diatom</name>
    <dbReference type="NCBI Taxonomy" id="216820"/>
    <lineage>
        <taxon>Eukaryota</taxon>
        <taxon>Sar</taxon>
        <taxon>Stramenopiles</taxon>
        <taxon>Ochrophyta</taxon>
        <taxon>Bacillariophyta</taxon>
        <taxon>Fragilariophyceae</taxon>
        <taxon>Fragilariophycidae</taxon>
        <taxon>Cyclophorales</taxon>
        <taxon>Cyclophoraceae</taxon>
        <taxon>Cyclophora</taxon>
    </lineage>
</organism>
<sequence length="250" mass="28129">MFDTDSDGGVDFSEVAIGLFQLTHDMTEASKLAVSVLLMMDKKSECRELDYEAFSKLIVSIVTASGKTFHQMADAMTMAMTKAAFVSSQDLEQLMASEEAYEQALRHQHAEDNFEEVMDALQYNRLQKLFDLWDTDQDESIDYEELVNGLRKFQTVSKSVDETAQDAATILAGFDADKNQTLNRIEFATSLVSYAKEAEVELTELVDFLVVASVMEENSDEEKAYIRSIAVQANENLREVADLLERHGIE</sequence>
<gene>
    <name evidence="3" type="ORF">CTEN0397_LOCUS2356</name>
</gene>
<evidence type="ECO:0000313" key="3">
    <source>
        <dbReference type="EMBL" id="CAD8931334.1"/>
    </source>
</evidence>
<feature type="domain" description="EF-hand" evidence="2">
    <location>
        <begin position="1"/>
        <end position="25"/>
    </location>
</feature>
<keyword evidence="1" id="KW-0106">Calcium</keyword>
<dbReference type="SUPFAM" id="SSF47473">
    <property type="entry name" value="EF-hand"/>
    <property type="match status" value="1"/>
</dbReference>
<name>A0A7S1GHV2_CYCTE</name>
<dbReference type="InterPro" id="IPR002048">
    <property type="entry name" value="EF_hand_dom"/>
</dbReference>
<reference evidence="3" key="1">
    <citation type="submission" date="2021-01" db="EMBL/GenBank/DDBJ databases">
        <authorList>
            <person name="Corre E."/>
            <person name="Pelletier E."/>
            <person name="Niang G."/>
            <person name="Scheremetjew M."/>
            <person name="Finn R."/>
            <person name="Kale V."/>
            <person name="Holt S."/>
            <person name="Cochrane G."/>
            <person name="Meng A."/>
            <person name="Brown T."/>
            <person name="Cohen L."/>
        </authorList>
    </citation>
    <scope>NUCLEOTIDE SEQUENCE</scope>
    <source>
        <strain evidence="3">ECT3854</strain>
    </source>
</reference>
<dbReference type="PROSITE" id="PS50222">
    <property type="entry name" value="EF_HAND_2"/>
    <property type="match status" value="2"/>
</dbReference>
<accession>A0A7S1GHV2</accession>
<dbReference type="AlphaFoldDB" id="A0A7S1GHV2"/>
<dbReference type="Gene3D" id="1.10.238.10">
    <property type="entry name" value="EF-hand"/>
    <property type="match status" value="1"/>
</dbReference>